<dbReference type="AlphaFoldDB" id="B7KK16"/>
<dbReference type="InterPro" id="IPR003477">
    <property type="entry name" value="PemK-like"/>
</dbReference>
<reference evidence="4" key="1">
    <citation type="journal article" date="2011" name="MBio">
        <title>Novel metabolic attributes of the genus Cyanothece, comprising a group of unicellular nitrogen-fixing Cyanobacteria.</title>
        <authorList>
            <person name="Bandyopadhyay A."/>
            <person name="Elvitigala T."/>
            <person name="Welsh E."/>
            <person name="Stockel J."/>
            <person name="Liberton M."/>
            <person name="Min H."/>
            <person name="Sherman L.A."/>
            <person name="Pakrasi H.B."/>
        </authorList>
    </citation>
    <scope>NUCLEOTIDE SEQUENCE [LARGE SCALE GENOMIC DNA]</scope>
    <source>
        <strain evidence="4">PCC 7424</strain>
    </source>
</reference>
<organism evidence="3 4">
    <name type="scientific">Gloeothece citriformis (strain PCC 7424)</name>
    <name type="common">Cyanothece sp. (strain PCC 7424)</name>
    <dbReference type="NCBI Taxonomy" id="65393"/>
    <lineage>
        <taxon>Bacteria</taxon>
        <taxon>Bacillati</taxon>
        <taxon>Cyanobacteriota</taxon>
        <taxon>Cyanophyceae</taxon>
        <taxon>Oscillatoriophycideae</taxon>
        <taxon>Chroococcales</taxon>
        <taxon>Aphanothecaceae</taxon>
        <taxon>Gloeothece</taxon>
        <taxon>Gloeothece citriformis</taxon>
    </lineage>
</organism>
<dbReference type="OrthoDB" id="129822at2"/>
<dbReference type="Proteomes" id="UP000002384">
    <property type="component" value="Chromosome"/>
</dbReference>
<comment type="similarity">
    <text evidence="1">Belongs to the PemK/MazF family.</text>
</comment>
<dbReference type="InterPro" id="IPR011067">
    <property type="entry name" value="Plasmid_toxin/cell-grow_inhib"/>
</dbReference>
<dbReference type="SUPFAM" id="SSF50118">
    <property type="entry name" value="Cell growth inhibitor/plasmid maintenance toxic component"/>
    <property type="match status" value="1"/>
</dbReference>
<dbReference type="GO" id="GO:0003677">
    <property type="term" value="F:DNA binding"/>
    <property type="evidence" value="ECO:0007669"/>
    <property type="project" value="InterPro"/>
</dbReference>
<dbReference type="Gene3D" id="2.30.30.110">
    <property type="match status" value="1"/>
</dbReference>
<evidence type="ECO:0000256" key="1">
    <source>
        <dbReference type="ARBA" id="ARBA00007521"/>
    </source>
</evidence>
<evidence type="ECO:0000313" key="3">
    <source>
        <dbReference type="EMBL" id="ACK70901.1"/>
    </source>
</evidence>
<evidence type="ECO:0008006" key="5">
    <source>
        <dbReference type="Google" id="ProtNLM"/>
    </source>
</evidence>
<proteinExistence type="inferred from homology"/>
<sequence length="109" mass="12537">MENYHTGEIVLVNFVFTETTAIKRRPGLVLLDTGDKDLILAKITSQPHYTNFDVEISEWQKAGLLRPSTVRLHKLNTLAKSLIDRRLGQLEKSDWQKIKAKIQEICFSI</sequence>
<dbReference type="KEGG" id="cyc:PCC7424_2484"/>
<name>B7KK16_GLOC7</name>
<protein>
    <recommendedName>
        <fullName evidence="5">Transcriptional modulator of MazE/toxin, MazF</fullName>
    </recommendedName>
</protein>
<dbReference type="Pfam" id="PF02452">
    <property type="entry name" value="PemK_toxin"/>
    <property type="match status" value="1"/>
</dbReference>
<dbReference type="eggNOG" id="COG2337">
    <property type="taxonomic scope" value="Bacteria"/>
</dbReference>
<accession>B7KK16</accession>
<dbReference type="EMBL" id="CP001291">
    <property type="protein sequence ID" value="ACK70901.1"/>
    <property type="molecule type" value="Genomic_DNA"/>
</dbReference>
<dbReference type="HOGENOM" id="CLU_121823_6_2_3"/>
<dbReference type="STRING" id="65393.PCC7424_2484"/>
<evidence type="ECO:0000256" key="2">
    <source>
        <dbReference type="ARBA" id="ARBA00022649"/>
    </source>
</evidence>
<evidence type="ECO:0000313" key="4">
    <source>
        <dbReference type="Proteomes" id="UP000002384"/>
    </source>
</evidence>
<dbReference type="RefSeq" id="WP_015954505.1">
    <property type="nucleotide sequence ID" value="NC_011729.1"/>
</dbReference>
<keyword evidence="2" id="KW-1277">Toxin-antitoxin system</keyword>
<gene>
    <name evidence="3" type="ordered locus">PCC7424_2484</name>
</gene>
<keyword evidence="4" id="KW-1185">Reference proteome</keyword>